<comment type="caution">
    <text evidence="1">The sequence shown here is derived from an EMBL/GenBank/DDBJ whole genome shotgun (WGS) entry which is preliminary data.</text>
</comment>
<proteinExistence type="predicted"/>
<dbReference type="EMBL" id="CBTN010000043">
    <property type="protein sequence ID" value="CDH57035.1"/>
    <property type="molecule type" value="Genomic_DNA"/>
</dbReference>
<evidence type="ECO:0000313" key="2">
    <source>
        <dbReference type="Proteomes" id="UP000027586"/>
    </source>
</evidence>
<evidence type="ECO:0000313" key="1">
    <source>
        <dbReference type="EMBL" id="CDH57035.1"/>
    </source>
</evidence>
<dbReference type="AlphaFoldDB" id="A0A068S529"/>
<dbReference type="Proteomes" id="UP000027586">
    <property type="component" value="Unassembled WGS sequence"/>
</dbReference>
<accession>A0A068S529</accession>
<sequence>MKRGFFNRTKLLVRVESITCRSFMNVVTNPRFRNVAPSQSGLEGRHVSTLTTRPPKTLPNTKIHGSIVIACGILAIWNAHWRFIFDDQSFNPQAIANTAIQQILRIEQEQHQA</sequence>
<name>A0A068S529_9FUNG</name>
<dbReference type="OrthoDB" id="2273311at2759"/>
<keyword evidence="2" id="KW-1185">Reference proteome</keyword>
<gene>
    <name evidence="1" type="ORF">LCOR_08028.1</name>
</gene>
<organism evidence="1 2">
    <name type="scientific">Lichtheimia corymbifera JMRC:FSU:9682</name>
    <dbReference type="NCBI Taxonomy" id="1263082"/>
    <lineage>
        <taxon>Eukaryota</taxon>
        <taxon>Fungi</taxon>
        <taxon>Fungi incertae sedis</taxon>
        <taxon>Mucoromycota</taxon>
        <taxon>Mucoromycotina</taxon>
        <taxon>Mucoromycetes</taxon>
        <taxon>Mucorales</taxon>
        <taxon>Lichtheimiaceae</taxon>
        <taxon>Lichtheimia</taxon>
    </lineage>
</organism>
<dbReference type="VEuPathDB" id="FungiDB:LCOR_08028.1"/>
<protein>
    <submittedName>
        <fullName evidence="1">Uncharacterized protein</fullName>
    </submittedName>
</protein>
<reference evidence="1" key="1">
    <citation type="submission" date="2013-08" db="EMBL/GenBank/DDBJ databases">
        <title>Gene expansion shapes genome architecture in the human pathogen Lichtheimia corymbifera: an evolutionary genomics analysis in the ancient terrestrial Mucorales (Mucoromycotina).</title>
        <authorList>
            <person name="Schwartze V.U."/>
            <person name="Winter S."/>
            <person name="Shelest E."/>
            <person name="Marcet-Houben M."/>
            <person name="Horn F."/>
            <person name="Wehner S."/>
            <person name="Hoffmann K."/>
            <person name="Riege K."/>
            <person name="Sammeth M."/>
            <person name="Nowrousian M."/>
            <person name="Valiante V."/>
            <person name="Linde J."/>
            <person name="Jacobsen I.D."/>
            <person name="Marz M."/>
            <person name="Brakhage A.A."/>
            <person name="Gabaldon T."/>
            <person name="Bocker S."/>
            <person name="Voigt K."/>
        </authorList>
    </citation>
    <scope>NUCLEOTIDE SEQUENCE [LARGE SCALE GENOMIC DNA]</scope>
    <source>
        <strain evidence="1">FSU 9682</strain>
    </source>
</reference>